<dbReference type="SUPFAM" id="SSF52047">
    <property type="entry name" value="RNI-like"/>
    <property type="match status" value="1"/>
</dbReference>
<dbReference type="FunCoup" id="D6WTS2">
    <property type="interactions" value="579"/>
</dbReference>
<reference evidence="1 2" key="2">
    <citation type="journal article" date="2010" name="Nucleic Acids Res.">
        <title>BeetleBase in 2010: revisions to provide comprehensive genomic information for Tribolium castaneum.</title>
        <authorList>
            <person name="Kim H.S."/>
            <person name="Murphy T."/>
            <person name="Xia J."/>
            <person name="Caragea D."/>
            <person name="Park Y."/>
            <person name="Beeman R.W."/>
            <person name="Lorenzen M.D."/>
            <person name="Butcher S."/>
            <person name="Manak J.R."/>
            <person name="Brown S.J."/>
        </authorList>
    </citation>
    <scope>GENOME REANNOTATION</scope>
    <source>
        <strain evidence="1 2">Georgia GA2</strain>
    </source>
</reference>
<evidence type="ECO:0000313" key="1">
    <source>
        <dbReference type="EMBL" id="EFA07591.1"/>
    </source>
</evidence>
<dbReference type="OMA" id="IFDMLYV"/>
<name>D6WTS2_TRICA</name>
<keyword evidence="2" id="KW-1185">Reference proteome</keyword>
<dbReference type="CTD" id="246497"/>
<dbReference type="InterPro" id="IPR032675">
    <property type="entry name" value="LRR_dom_sf"/>
</dbReference>
<dbReference type="OrthoDB" id="5859291at2759"/>
<proteinExistence type="predicted"/>
<dbReference type="Proteomes" id="UP000007266">
    <property type="component" value="Linkage group 7"/>
</dbReference>
<dbReference type="GO" id="GO:0005737">
    <property type="term" value="C:cytoplasm"/>
    <property type="evidence" value="ECO:0000318"/>
    <property type="project" value="GO_Central"/>
</dbReference>
<protein>
    <submittedName>
        <fullName evidence="1">ATP synthase, H+ transporting, mitochondrial F0 complex, subunit s (Factor B)</fullName>
    </submittedName>
</protein>
<accession>D6WTS2</accession>
<dbReference type="KEGG" id="tca:663589"/>
<reference evidence="1 2" key="1">
    <citation type="journal article" date="2008" name="Nature">
        <title>The genome of the model beetle and pest Tribolium castaneum.</title>
        <authorList>
            <consortium name="Tribolium Genome Sequencing Consortium"/>
            <person name="Richards S."/>
            <person name="Gibbs R.A."/>
            <person name="Weinstock G.M."/>
            <person name="Brown S.J."/>
            <person name="Denell R."/>
            <person name="Beeman R.W."/>
            <person name="Gibbs R."/>
            <person name="Beeman R.W."/>
            <person name="Brown S.J."/>
            <person name="Bucher G."/>
            <person name="Friedrich M."/>
            <person name="Grimmelikhuijzen C.J."/>
            <person name="Klingler M."/>
            <person name="Lorenzen M."/>
            <person name="Richards S."/>
            <person name="Roth S."/>
            <person name="Schroder R."/>
            <person name="Tautz D."/>
            <person name="Zdobnov E.M."/>
            <person name="Muzny D."/>
            <person name="Gibbs R.A."/>
            <person name="Weinstock G.M."/>
            <person name="Attaway T."/>
            <person name="Bell S."/>
            <person name="Buhay C.J."/>
            <person name="Chandrabose M.N."/>
            <person name="Chavez D."/>
            <person name="Clerk-Blankenburg K.P."/>
            <person name="Cree A."/>
            <person name="Dao M."/>
            <person name="Davis C."/>
            <person name="Chacko J."/>
            <person name="Dinh H."/>
            <person name="Dugan-Rocha S."/>
            <person name="Fowler G."/>
            <person name="Garner T.T."/>
            <person name="Garnes J."/>
            <person name="Gnirke A."/>
            <person name="Hawes A."/>
            <person name="Hernandez J."/>
            <person name="Hines S."/>
            <person name="Holder M."/>
            <person name="Hume J."/>
            <person name="Jhangiani S.N."/>
            <person name="Joshi V."/>
            <person name="Khan Z.M."/>
            <person name="Jackson L."/>
            <person name="Kovar C."/>
            <person name="Kowis A."/>
            <person name="Lee S."/>
            <person name="Lewis L.R."/>
            <person name="Margolis J."/>
            <person name="Morgan M."/>
            <person name="Nazareth L.V."/>
            <person name="Nguyen N."/>
            <person name="Okwuonu G."/>
            <person name="Parker D."/>
            <person name="Richards S."/>
            <person name="Ruiz S.J."/>
            <person name="Santibanez J."/>
            <person name="Savard J."/>
            <person name="Scherer S.E."/>
            <person name="Schneider B."/>
            <person name="Sodergren E."/>
            <person name="Tautz D."/>
            <person name="Vattahil S."/>
            <person name="Villasana D."/>
            <person name="White C.S."/>
            <person name="Wright R."/>
            <person name="Park Y."/>
            <person name="Beeman R.W."/>
            <person name="Lord J."/>
            <person name="Oppert B."/>
            <person name="Lorenzen M."/>
            <person name="Brown S."/>
            <person name="Wang L."/>
            <person name="Savard J."/>
            <person name="Tautz D."/>
            <person name="Richards S."/>
            <person name="Weinstock G."/>
            <person name="Gibbs R.A."/>
            <person name="Liu Y."/>
            <person name="Worley K."/>
            <person name="Weinstock G."/>
            <person name="Elsik C.G."/>
            <person name="Reese J.T."/>
            <person name="Elhaik E."/>
            <person name="Landan G."/>
            <person name="Graur D."/>
            <person name="Arensburger P."/>
            <person name="Atkinson P."/>
            <person name="Beeman R.W."/>
            <person name="Beidler J."/>
            <person name="Brown S.J."/>
            <person name="Demuth J.P."/>
            <person name="Drury D.W."/>
            <person name="Du Y.Z."/>
            <person name="Fujiwara H."/>
            <person name="Lorenzen M."/>
            <person name="Maselli V."/>
            <person name="Osanai M."/>
            <person name="Park Y."/>
            <person name="Robertson H.M."/>
            <person name="Tu Z."/>
            <person name="Wang J.J."/>
            <person name="Wang S."/>
            <person name="Richards S."/>
            <person name="Song H."/>
            <person name="Zhang L."/>
            <person name="Sodergren E."/>
            <person name="Werner D."/>
            <person name="Stanke M."/>
            <person name="Morgenstern B."/>
            <person name="Solovyev V."/>
            <person name="Kosarev P."/>
            <person name="Brown G."/>
            <person name="Chen H.C."/>
            <person name="Ermolaeva O."/>
            <person name="Hlavina W."/>
            <person name="Kapustin Y."/>
            <person name="Kiryutin B."/>
            <person name="Kitts P."/>
            <person name="Maglott D."/>
            <person name="Pruitt K."/>
            <person name="Sapojnikov V."/>
            <person name="Souvorov A."/>
            <person name="Mackey A.J."/>
            <person name="Waterhouse R.M."/>
            <person name="Wyder S."/>
            <person name="Zdobnov E.M."/>
            <person name="Zdobnov E.M."/>
            <person name="Wyder S."/>
            <person name="Kriventseva E.V."/>
            <person name="Kadowaki T."/>
            <person name="Bork P."/>
            <person name="Aranda M."/>
            <person name="Bao R."/>
            <person name="Beermann A."/>
            <person name="Berns N."/>
            <person name="Bolognesi R."/>
            <person name="Bonneton F."/>
            <person name="Bopp D."/>
            <person name="Brown S.J."/>
            <person name="Bucher G."/>
            <person name="Butts T."/>
            <person name="Chaumot A."/>
            <person name="Denell R.E."/>
            <person name="Ferrier D.E."/>
            <person name="Friedrich M."/>
            <person name="Gordon C.M."/>
            <person name="Jindra M."/>
            <person name="Klingler M."/>
            <person name="Lan Q."/>
            <person name="Lattorff H.M."/>
            <person name="Laudet V."/>
            <person name="von Levetsow C."/>
            <person name="Liu Z."/>
            <person name="Lutz R."/>
            <person name="Lynch J.A."/>
            <person name="da Fonseca R.N."/>
            <person name="Posnien N."/>
            <person name="Reuter R."/>
            <person name="Roth S."/>
            <person name="Savard J."/>
            <person name="Schinko J.B."/>
            <person name="Schmitt C."/>
            <person name="Schoppmeier M."/>
            <person name="Schroder R."/>
            <person name="Shippy T.D."/>
            <person name="Simonnet F."/>
            <person name="Marques-Souza H."/>
            <person name="Tautz D."/>
            <person name="Tomoyasu Y."/>
            <person name="Trauner J."/>
            <person name="Van der Zee M."/>
            <person name="Vervoort M."/>
            <person name="Wittkopp N."/>
            <person name="Wimmer E.A."/>
            <person name="Yang X."/>
            <person name="Jones A.K."/>
            <person name="Sattelle D.B."/>
            <person name="Ebert P.R."/>
            <person name="Nelson D."/>
            <person name="Scott J.G."/>
            <person name="Beeman R.W."/>
            <person name="Muthukrishnan S."/>
            <person name="Kramer K.J."/>
            <person name="Arakane Y."/>
            <person name="Beeman R.W."/>
            <person name="Zhu Q."/>
            <person name="Hogenkamp D."/>
            <person name="Dixit R."/>
            <person name="Oppert B."/>
            <person name="Jiang H."/>
            <person name="Zou Z."/>
            <person name="Marshall J."/>
            <person name="Elpidina E."/>
            <person name="Vinokurov K."/>
            <person name="Oppert C."/>
            <person name="Zou Z."/>
            <person name="Evans J."/>
            <person name="Lu Z."/>
            <person name="Zhao P."/>
            <person name="Sumathipala N."/>
            <person name="Altincicek B."/>
            <person name="Vilcinskas A."/>
            <person name="Williams M."/>
            <person name="Hultmark D."/>
            <person name="Hetru C."/>
            <person name="Jiang H."/>
            <person name="Grimmelikhuijzen C.J."/>
            <person name="Hauser F."/>
            <person name="Cazzamali G."/>
            <person name="Williamson M."/>
            <person name="Park Y."/>
            <person name="Li B."/>
            <person name="Tanaka Y."/>
            <person name="Predel R."/>
            <person name="Neupert S."/>
            <person name="Schachtner J."/>
            <person name="Verleyen P."/>
            <person name="Raible F."/>
            <person name="Bork P."/>
            <person name="Friedrich M."/>
            <person name="Walden K.K."/>
            <person name="Robertson H.M."/>
            <person name="Angeli S."/>
            <person name="Foret S."/>
            <person name="Bucher G."/>
            <person name="Schuetz S."/>
            <person name="Maleszka R."/>
            <person name="Wimmer E.A."/>
            <person name="Beeman R.W."/>
            <person name="Lorenzen M."/>
            <person name="Tomoyasu Y."/>
            <person name="Miller S.C."/>
            <person name="Grossmann D."/>
            <person name="Bucher G."/>
        </authorList>
    </citation>
    <scope>NUCLEOTIDE SEQUENCE [LARGE SCALE GENOMIC DNA]</scope>
    <source>
        <strain evidence="1 2">Georgia GA2</strain>
    </source>
</reference>
<dbReference type="PhylomeDB" id="D6WTS2"/>
<organism evidence="1 2">
    <name type="scientific">Tribolium castaneum</name>
    <name type="common">Red flour beetle</name>
    <dbReference type="NCBI Taxonomy" id="7070"/>
    <lineage>
        <taxon>Eukaryota</taxon>
        <taxon>Metazoa</taxon>
        <taxon>Ecdysozoa</taxon>
        <taxon>Arthropoda</taxon>
        <taxon>Hexapoda</taxon>
        <taxon>Insecta</taxon>
        <taxon>Pterygota</taxon>
        <taxon>Neoptera</taxon>
        <taxon>Endopterygota</taxon>
        <taxon>Coleoptera</taxon>
        <taxon>Polyphaga</taxon>
        <taxon>Cucujiformia</taxon>
        <taxon>Tenebrionidae</taxon>
        <taxon>Tenebrionidae incertae sedis</taxon>
        <taxon>Tribolium</taxon>
    </lineage>
</organism>
<dbReference type="InParanoid" id="D6WTS2"/>
<dbReference type="EMBL" id="KQ971352">
    <property type="protein sequence ID" value="EFA07591.1"/>
    <property type="molecule type" value="Genomic_DNA"/>
</dbReference>
<dbReference type="HOGENOM" id="CLU_100746_0_0_1"/>
<dbReference type="Gene3D" id="3.80.10.10">
    <property type="entry name" value="Ribonuclease Inhibitor"/>
    <property type="match status" value="1"/>
</dbReference>
<dbReference type="AlphaFoldDB" id="D6WTS2"/>
<evidence type="ECO:0000313" key="2">
    <source>
        <dbReference type="Proteomes" id="UP000007266"/>
    </source>
</evidence>
<sequence length="188" mass="22135">MLLTRLSHLQRPLIPHTRTLFHWLNIVFNRVDDERRKQVGPDRSCAEWLLRNGAHVKWEHCNEFLTDYNKLPSDRIRLHIVEVNASEASIMHYGFDHFVGCEHIRKIIFHKCYYLENEALKGLSVLKNSLLYLQITECLNITEPGLSHLNALNNLKELILADLPYVKEREKIVDKLQHGLPHCTIQFH</sequence>
<dbReference type="eggNOG" id="KOG3864">
    <property type="taxonomic scope" value="Eukaryota"/>
</dbReference>
<dbReference type="GeneID" id="663589"/>
<dbReference type="STRING" id="7070.D6WTS2"/>
<gene>
    <name evidence="1" type="primary">Atp5s</name>
    <name evidence="1" type="synonym">ASRCFb</name>
    <name evidence="1" type="ORF">TcasGA2_TC030054</name>
</gene>